<feature type="transmembrane region" description="Helical" evidence="11">
    <location>
        <begin position="23"/>
        <end position="47"/>
    </location>
</feature>
<proteinExistence type="inferred from homology"/>
<dbReference type="GO" id="GO:0019236">
    <property type="term" value="P:response to pheromone"/>
    <property type="evidence" value="ECO:0007669"/>
    <property type="project" value="UniProtKB-KW"/>
</dbReference>
<evidence type="ECO:0000256" key="3">
    <source>
        <dbReference type="ARBA" id="ARBA00022475"/>
    </source>
</evidence>
<evidence type="ECO:0000313" key="13">
    <source>
        <dbReference type="Proteomes" id="UP000437017"/>
    </source>
</evidence>
<comment type="similarity">
    <text evidence="2 11">Belongs to the G-protein coupled receptor 1 family.</text>
</comment>
<dbReference type="AlphaFoldDB" id="A0A643CE42"/>
<organism evidence="12 13">
    <name type="scientific">Balaenoptera physalus</name>
    <name type="common">Fin whale</name>
    <name type="synonym">Balaena physalus</name>
    <dbReference type="NCBI Taxonomy" id="9770"/>
    <lineage>
        <taxon>Eukaryota</taxon>
        <taxon>Metazoa</taxon>
        <taxon>Chordata</taxon>
        <taxon>Craniata</taxon>
        <taxon>Vertebrata</taxon>
        <taxon>Euteleostomi</taxon>
        <taxon>Mammalia</taxon>
        <taxon>Eutheria</taxon>
        <taxon>Laurasiatheria</taxon>
        <taxon>Artiodactyla</taxon>
        <taxon>Whippomorpha</taxon>
        <taxon>Cetacea</taxon>
        <taxon>Mysticeti</taxon>
        <taxon>Balaenopteridae</taxon>
        <taxon>Balaenoptera</taxon>
    </lineage>
</organism>
<keyword evidence="6 11" id="KW-1133">Transmembrane helix</keyword>
<feature type="non-terminal residue" evidence="12">
    <location>
        <position position="1"/>
    </location>
</feature>
<dbReference type="Pfam" id="PF03402">
    <property type="entry name" value="V1R"/>
    <property type="match status" value="1"/>
</dbReference>
<dbReference type="OrthoDB" id="9606139at2759"/>
<reference evidence="12 13" key="1">
    <citation type="journal article" date="2019" name="PLoS ONE">
        <title>Genomic analyses reveal an absence of contemporary introgressive admixture between fin whales and blue whales, despite known hybrids.</title>
        <authorList>
            <person name="Westbury M.V."/>
            <person name="Petersen B."/>
            <person name="Lorenzen E.D."/>
        </authorList>
    </citation>
    <scope>NUCLEOTIDE SEQUENCE [LARGE SCALE GENOMIC DNA]</scope>
    <source>
        <strain evidence="12">FinWhale-01</strain>
    </source>
</reference>
<evidence type="ECO:0000256" key="2">
    <source>
        <dbReference type="ARBA" id="ARBA00010663"/>
    </source>
</evidence>
<feature type="transmembrane region" description="Helical" evidence="11">
    <location>
        <begin position="109"/>
        <end position="128"/>
    </location>
</feature>
<name>A0A643CE42_BALPH</name>
<comment type="caution">
    <text evidence="12">The sequence shown here is derived from an EMBL/GenBank/DDBJ whole genome shotgun (WGS) entry which is preliminary data.</text>
</comment>
<gene>
    <name evidence="12" type="ORF">E2I00_008038</name>
</gene>
<keyword evidence="13" id="KW-1185">Reference proteome</keyword>
<comment type="subcellular location">
    <subcellularLocation>
        <location evidence="1 11">Cell membrane</location>
        <topology evidence="1 11">Multi-pass membrane protein</topology>
    </subcellularLocation>
</comment>
<evidence type="ECO:0000256" key="7">
    <source>
        <dbReference type="ARBA" id="ARBA00023040"/>
    </source>
</evidence>
<sequence length="217" mass="24158">ILLTTIKHYPSGTDVMVSTNLDWVIIFLTQMKVGILGNASLLCFYTFTLITGRSLRPTDQILNQLVLANCLVLFSKGIPQEMAAFGLKYFLVVAGYKLVFYFHRVARGVSLSTTCLLVWASGSMVLVLHRHKQRVQHIHSNSLSPRGKGLSPRPSHEARATRTILILVSSFVLLYSLSSILTFCVVLSVNPALWLVNTSAFVAFMFPNSQPLRSHHP</sequence>
<dbReference type="SUPFAM" id="SSF81321">
    <property type="entry name" value="Family A G protein-coupled receptor-like"/>
    <property type="match status" value="1"/>
</dbReference>
<protein>
    <recommendedName>
        <fullName evidence="11">Vomeronasal type-1 receptor</fullName>
    </recommendedName>
</protein>
<dbReference type="InterPro" id="IPR004072">
    <property type="entry name" value="Vmron_rcpt_1"/>
</dbReference>
<keyword evidence="3 11" id="KW-1003">Cell membrane</keyword>
<dbReference type="PANTHER" id="PTHR24062">
    <property type="entry name" value="VOMERONASAL TYPE-1 RECEPTOR"/>
    <property type="match status" value="1"/>
</dbReference>
<evidence type="ECO:0000256" key="8">
    <source>
        <dbReference type="ARBA" id="ARBA00023136"/>
    </source>
</evidence>
<keyword evidence="7 11" id="KW-0297">G-protein coupled receptor</keyword>
<evidence type="ECO:0000256" key="6">
    <source>
        <dbReference type="ARBA" id="ARBA00022989"/>
    </source>
</evidence>
<keyword evidence="4 11" id="KW-0589">Pheromone response</keyword>
<keyword evidence="9 11" id="KW-0675">Receptor</keyword>
<accession>A0A643CE42</accession>
<keyword evidence="8 11" id="KW-0472">Membrane</keyword>
<evidence type="ECO:0000256" key="1">
    <source>
        <dbReference type="ARBA" id="ARBA00004651"/>
    </source>
</evidence>
<evidence type="ECO:0000256" key="5">
    <source>
        <dbReference type="ARBA" id="ARBA00022692"/>
    </source>
</evidence>
<keyword evidence="10 11" id="KW-0807">Transducer</keyword>
<evidence type="ECO:0000256" key="10">
    <source>
        <dbReference type="ARBA" id="ARBA00023224"/>
    </source>
</evidence>
<dbReference type="GO" id="GO:0005886">
    <property type="term" value="C:plasma membrane"/>
    <property type="evidence" value="ECO:0007669"/>
    <property type="project" value="UniProtKB-SubCell"/>
</dbReference>
<evidence type="ECO:0000256" key="9">
    <source>
        <dbReference type="ARBA" id="ARBA00023170"/>
    </source>
</evidence>
<dbReference type="EMBL" id="SGJD01001741">
    <property type="protein sequence ID" value="KAB0398479.1"/>
    <property type="molecule type" value="Genomic_DNA"/>
</dbReference>
<feature type="transmembrane region" description="Helical" evidence="11">
    <location>
        <begin position="163"/>
        <end position="189"/>
    </location>
</feature>
<dbReference type="Proteomes" id="UP000437017">
    <property type="component" value="Unassembled WGS sequence"/>
</dbReference>
<dbReference type="GO" id="GO:0016503">
    <property type="term" value="F:pheromone receptor activity"/>
    <property type="evidence" value="ECO:0007669"/>
    <property type="project" value="InterPro"/>
</dbReference>
<evidence type="ECO:0000256" key="11">
    <source>
        <dbReference type="RuleBase" id="RU364061"/>
    </source>
</evidence>
<comment type="caution">
    <text evidence="11">Lacks conserved residue(s) required for the propagation of feature annotation.</text>
</comment>
<evidence type="ECO:0000256" key="4">
    <source>
        <dbReference type="ARBA" id="ARBA00022507"/>
    </source>
</evidence>
<keyword evidence="5 11" id="KW-0812">Transmembrane</keyword>
<evidence type="ECO:0000313" key="12">
    <source>
        <dbReference type="EMBL" id="KAB0398479.1"/>
    </source>
</evidence>